<proteinExistence type="predicted"/>
<evidence type="ECO:0000259" key="2">
    <source>
        <dbReference type="Pfam" id="PF13439"/>
    </source>
</evidence>
<dbReference type="InterPro" id="IPR001296">
    <property type="entry name" value="Glyco_trans_1"/>
</dbReference>
<dbReference type="EMBL" id="CP001931">
    <property type="protein sequence ID" value="ADC90178.1"/>
    <property type="molecule type" value="Genomic_DNA"/>
</dbReference>
<reference evidence="4" key="1">
    <citation type="journal article" date="2010" name="Stand. Genomic Sci.">
        <title>Complete genome sequence of Thermocrinis albus type strain (HI 11/12T).</title>
        <authorList>
            <person name="Wirth R."/>
            <person name="Sikorski J."/>
            <person name="Brambilla E."/>
            <person name="Misra M."/>
            <person name="Lapidus A."/>
            <person name="Copeland A."/>
            <person name="Nolan M."/>
            <person name="Lucas S."/>
            <person name="Chen F."/>
            <person name="Tice H."/>
            <person name="Cheng J.F."/>
            <person name="Han C."/>
            <person name="Detter J.C."/>
            <person name="Tapia R."/>
            <person name="Bruce D."/>
            <person name="Goodwin L."/>
            <person name="Pitluck S."/>
            <person name="Pati A."/>
            <person name="Anderson I."/>
            <person name="Ivanova N."/>
            <person name="Mavromatis K."/>
            <person name="Mikhailova N."/>
            <person name="Chen A."/>
            <person name="Palaniappan K."/>
            <person name="Bilek Y."/>
            <person name="Hader T."/>
            <person name="Land M."/>
            <person name="Hauser L."/>
            <person name="Chang Y.J."/>
            <person name="Jeffries C.D."/>
            <person name="Tindall B.J."/>
            <person name="Rohde M."/>
            <person name="Goker M."/>
            <person name="Bristow J."/>
            <person name="Eisen J.A."/>
            <person name="Markowitz V."/>
            <person name="Hugenholtz P."/>
            <person name="Kyrpides N.C."/>
            <person name="Klenk H.P."/>
        </authorList>
    </citation>
    <scope>NUCLEOTIDE SEQUENCE [LARGE SCALE GENOMIC DNA]</scope>
    <source>
        <strain evidence="4">DSM 14484 / JCM 11386 / HI 11/12</strain>
    </source>
</reference>
<accession>D3SN48</accession>
<dbReference type="CDD" id="cd03822">
    <property type="entry name" value="GT4_mannosyltransferase-like"/>
    <property type="match status" value="1"/>
</dbReference>
<dbReference type="RefSeq" id="WP_012992584.1">
    <property type="nucleotide sequence ID" value="NC_013894.1"/>
</dbReference>
<keyword evidence="3" id="KW-0808">Transferase</keyword>
<dbReference type="PANTHER" id="PTHR12526">
    <property type="entry name" value="GLYCOSYLTRANSFERASE"/>
    <property type="match status" value="1"/>
</dbReference>
<dbReference type="Proteomes" id="UP000002043">
    <property type="component" value="Chromosome"/>
</dbReference>
<dbReference type="GO" id="GO:0016757">
    <property type="term" value="F:glycosyltransferase activity"/>
    <property type="evidence" value="ECO:0007669"/>
    <property type="project" value="InterPro"/>
</dbReference>
<dbReference type="SUPFAM" id="SSF53756">
    <property type="entry name" value="UDP-Glycosyltransferase/glycogen phosphorylase"/>
    <property type="match status" value="1"/>
</dbReference>
<dbReference type="Pfam" id="PF00534">
    <property type="entry name" value="Glycos_transf_1"/>
    <property type="match status" value="1"/>
</dbReference>
<organism evidence="3 4">
    <name type="scientific">Thermocrinis albus (strain DSM 14484 / JCM 11386 / HI 11/12)</name>
    <dbReference type="NCBI Taxonomy" id="638303"/>
    <lineage>
        <taxon>Bacteria</taxon>
        <taxon>Pseudomonadati</taxon>
        <taxon>Aquificota</taxon>
        <taxon>Aquificia</taxon>
        <taxon>Aquificales</taxon>
        <taxon>Aquificaceae</taxon>
        <taxon>Thermocrinis</taxon>
    </lineage>
</organism>
<evidence type="ECO:0000313" key="4">
    <source>
        <dbReference type="Proteomes" id="UP000002043"/>
    </source>
</evidence>
<feature type="domain" description="Glycosyltransferase subfamily 4-like N-terminal" evidence="2">
    <location>
        <begin position="21"/>
        <end position="172"/>
    </location>
</feature>
<dbReference type="eggNOG" id="COG0438">
    <property type="taxonomic scope" value="Bacteria"/>
</dbReference>
<name>D3SN48_THEAH</name>
<dbReference type="InterPro" id="IPR028098">
    <property type="entry name" value="Glyco_trans_4-like_N"/>
</dbReference>
<keyword evidence="4" id="KW-1185">Reference proteome</keyword>
<feature type="domain" description="Glycosyl transferase family 1" evidence="1">
    <location>
        <begin position="184"/>
        <end position="353"/>
    </location>
</feature>
<dbReference type="KEGG" id="tal:Thal_1549"/>
<dbReference type="PANTHER" id="PTHR12526:SF572">
    <property type="entry name" value="BLL5144 PROTEIN"/>
    <property type="match status" value="1"/>
</dbReference>
<evidence type="ECO:0000313" key="3">
    <source>
        <dbReference type="EMBL" id="ADC90178.1"/>
    </source>
</evidence>
<dbReference type="OrthoDB" id="9765330at2"/>
<sequence>MLGGHGVRIGVVSTYPPRRCGIASFSKGLVEGLVENGAEVKVVSVVRKDDIPTENPQDVEFLLRQEELEDYRRAATFLNDTVDVVILQHEYGIFGGQDGVMLLELLRHLKVPVITVLHTLLVEPTPSQREILLSLIKGSSRVVIISRSGFDILRNIYRVSLQKVVWIPHGVPARKKGDPLRWRRELQLDGRVSVLTFGLIGPGKGLETALKALKMAIEEAPNLVYIIAGATHPEVFRREGESYRNMLERMVEELGLENHVIWINRYLEEEELLDLIEAVDIYLTPYPGYQQISSGTLTFAAHLGKAIISTPYIYASELLKDGSGILVPFNDPISMAQALSRLAHCQDLRISLRRSIARKTAGWSWTNLAREYLRLAEKVSREGVKSWS</sequence>
<dbReference type="STRING" id="638303.Thal_1549"/>
<evidence type="ECO:0000259" key="1">
    <source>
        <dbReference type="Pfam" id="PF00534"/>
    </source>
</evidence>
<dbReference type="Gene3D" id="3.40.50.2000">
    <property type="entry name" value="Glycogen Phosphorylase B"/>
    <property type="match status" value="2"/>
</dbReference>
<dbReference type="Pfam" id="PF13439">
    <property type="entry name" value="Glyco_transf_4"/>
    <property type="match status" value="1"/>
</dbReference>
<protein>
    <submittedName>
        <fullName evidence="3">Glycosyl transferase group 1</fullName>
    </submittedName>
</protein>
<dbReference type="CAZy" id="GT4">
    <property type="family name" value="Glycosyltransferase Family 4"/>
</dbReference>
<dbReference type="AlphaFoldDB" id="D3SN48"/>
<gene>
    <name evidence="3" type="ordered locus">Thal_1549</name>
</gene>
<dbReference type="HOGENOM" id="CLU_009583_14_4_0"/>